<dbReference type="PANTHER" id="PTHR24104:SF25">
    <property type="entry name" value="PROTEIN LIN-41"/>
    <property type="match status" value="1"/>
</dbReference>
<keyword evidence="4" id="KW-0732">Signal</keyword>
<keyword evidence="1" id="KW-0677">Repeat</keyword>
<dbReference type="EMBL" id="CP016808">
    <property type="protein sequence ID" value="ANY70256.1"/>
    <property type="molecule type" value="Genomic_DNA"/>
</dbReference>
<proteinExistence type="predicted"/>
<dbReference type="InterPro" id="IPR001258">
    <property type="entry name" value="NHL_repeat"/>
</dbReference>
<evidence type="ECO:0000256" key="2">
    <source>
        <dbReference type="PROSITE-ProRule" id="PRU00504"/>
    </source>
</evidence>
<dbReference type="SUPFAM" id="SSF48452">
    <property type="entry name" value="TPR-like"/>
    <property type="match status" value="1"/>
</dbReference>
<dbReference type="Gene3D" id="1.25.40.10">
    <property type="entry name" value="Tetratricopeptide repeat domain"/>
    <property type="match status" value="1"/>
</dbReference>
<evidence type="ECO:0000313" key="5">
    <source>
        <dbReference type="EMBL" id="ANY70256.1"/>
    </source>
</evidence>
<sequence>MGAYGLKIKRAILFLAAVLLFAGLSPKLAHASPYEGYTYSYWGETVHSPIAYLPSKTITGQEIGVGPWSSPADLFAAPDGYLYVLDSGNGRIVVLDSEWKAVREIKKFQNNGKQDGFNNPEGLFVTEGGHIFVADTENRRVVELEGSGAFVREITAPKSEVISSNFEYFPRKVIVDKAGRIYVVARGVFEGIIEFDSEGGFTGFMGTNRVQFDPVDLFWKTVSTKEQREKLIRFVPIEFNNVDVDLDGFIFTTTADKQTSAPVKRLNPSGIDVIRINGNIGPVGDLSRMRSAFIDIDVSGNGVYRTLDSTRGRIFTYNEDGNLLYVFGQLGNQQGTFKNPVAVESSGNRVYVLDRDQGRITEFAATKFGSLVNEANGLYSIGKHDEAAKLWKEVLRLDANYEMAYIGIGKSMLRQGEYKQAMTFLKLGNDREYYSKALTKYRREYMREHFGIYMTILIPLILVVIAVRRSMRLRKGELKQDAVSQGG</sequence>
<keyword evidence="3" id="KW-0472">Membrane</keyword>
<keyword evidence="3" id="KW-1133">Transmembrane helix</keyword>
<dbReference type="CDD" id="cd05819">
    <property type="entry name" value="NHL"/>
    <property type="match status" value="1"/>
</dbReference>
<dbReference type="PANTHER" id="PTHR24104">
    <property type="entry name" value="E3 UBIQUITIN-PROTEIN LIGASE NHLRC1-RELATED"/>
    <property type="match status" value="1"/>
</dbReference>
<keyword evidence="3" id="KW-0812">Transmembrane</keyword>
<dbReference type="SUPFAM" id="SSF101898">
    <property type="entry name" value="NHL repeat"/>
    <property type="match status" value="1"/>
</dbReference>
<dbReference type="InterPro" id="IPR011042">
    <property type="entry name" value="6-blade_b-propeller_TolB-like"/>
</dbReference>
<evidence type="ECO:0000256" key="4">
    <source>
        <dbReference type="SAM" id="SignalP"/>
    </source>
</evidence>
<protein>
    <submittedName>
        <fullName evidence="5">Uncharacterized protein</fullName>
    </submittedName>
</protein>
<feature type="signal peptide" evidence="4">
    <location>
        <begin position="1"/>
        <end position="31"/>
    </location>
</feature>
<accession>A0A1B2DRC4</accession>
<organism evidence="5">
    <name type="scientific">Paenibacillus sp. BIHB 4019</name>
    <dbReference type="NCBI Taxonomy" id="1870819"/>
    <lineage>
        <taxon>Bacteria</taxon>
        <taxon>Bacillati</taxon>
        <taxon>Bacillota</taxon>
        <taxon>Bacilli</taxon>
        <taxon>Bacillales</taxon>
        <taxon>Paenibacillaceae</taxon>
        <taxon>Paenibacillus</taxon>
    </lineage>
</organism>
<dbReference type="PROSITE" id="PS51125">
    <property type="entry name" value="NHL"/>
    <property type="match status" value="1"/>
</dbReference>
<dbReference type="InterPro" id="IPR011990">
    <property type="entry name" value="TPR-like_helical_dom_sf"/>
</dbReference>
<name>A0A1B2DRC4_9BACL</name>
<feature type="repeat" description="NHL" evidence="2">
    <location>
        <begin position="105"/>
        <end position="147"/>
    </location>
</feature>
<feature type="chain" id="PRO_5008535348" evidence="4">
    <location>
        <begin position="32"/>
        <end position="487"/>
    </location>
</feature>
<gene>
    <name evidence="5" type="ORF">BBD42_29950</name>
</gene>
<reference evidence="5" key="1">
    <citation type="submission" date="2016-08" db="EMBL/GenBank/DDBJ databases">
        <title>Complete Genome Seqeunce of Paenibacillus sp. BIHB 4019 from tea rhizoplane.</title>
        <authorList>
            <person name="Thakur R."/>
            <person name="Swarnkar M.K."/>
            <person name="Gulati A."/>
        </authorList>
    </citation>
    <scope>NUCLEOTIDE SEQUENCE [LARGE SCALE GENOMIC DNA]</scope>
    <source>
        <strain evidence="5">BIHB4019</strain>
    </source>
</reference>
<dbReference type="AlphaFoldDB" id="A0A1B2DRC4"/>
<evidence type="ECO:0000256" key="1">
    <source>
        <dbReference type="ARBA" id="ARBA00022737"/>
    </source>
</evidence>
<dbReference type="Gene3D" id="2.120.10.30">
    <property type="entry name" value="TolB, C-terminal domain"/>
    <property type="match status" value="2"/>
</dbReference>
<dbReference type="GO" id="GO:0008270">
    <property type="term" value="F:zinc ion binding"/>
    <property type="evidence" value="ECO:0007669"/>
    <property type="project" value="UniProtKB-KW"/>
</dbReference>
<dbReference type="InterPro" id="IPR050952">
    <property type="entry name" value="TRIM-NHL_E3_ligases"/>
</dbReference>
<feature type="transmembrane region" description="Helical" evidence="3">
    <location>
        <begin position="450"/>
        <end position="467"/>
    </location>
</feature>
<evidence type="ECO:0000256" key="3">
    <source>
        <dbReference type="SAM" id="Phobius"/>
    </source>
</evidence>
<dbReference type="Pfam" id="PF01436">
    <property type="entry name" value="NHL"/>
    <property type="match status" value="1"/>
</dbReference>